<comment type="caution">
    <text evidence="8">The sequence shown here is derived from an EMBL/GenBank/DDBJ whole genome shotgun (WGS) entry which is preliminary data.</text>
</comment>
<dbReference type="InterPro" id="IPR036388">
    <property type="entry name" value="WH-like_DNA-bd_sf"/>
</dbReference>
<dbReference type="PROSITE" id="PS50949">
    <property type="entry name" value="HTH_GNTR"/>
    <property type="match status" value="1"/>
</dbReference>
<proteinExistence type="predicted"/>
<dbReference type="InterPro" id="IPR004107">
    <property type="entry name" value="Integrase_SAM-like_N"/>
</dbReference>
<evidence type="ECO:0000256" key="4">
    <source>
        <dbReference type="ARBA" id="ARBA00023163"/>
    </source>
</evidence>
<keyword evidence="9" id="KW-1185">Reference proteome</keyword>
<dbReference type="InterPro" id="IPR011010">
    <property type="entry name" value="DNA_brk_join_enz"/>
</dbReference>
<dbReference type="SUPFAM" id="SSF56349">
    <property type="entry name" value="DNA breaking-rejoining enzymes"/>
    <property type="match status" value="1"/>
</dbReference>
<dbReference type="RefSeq" id="WP_132192767.1">
    <property type="nucleotide sequence ID" value="NZ_SLWM01000016.1"/>
</dbReference>
<evidence type="ECO:0000256" key="1">
    <source>
        <dbReference type="ARBA" id="ARBA00022908"/>
    </source>
</evidence>
<dbReference type="SUPFAM" id="SSF46785">
    <property type="entry name" value="Winged helix' DNA-binding domain"/>
    <property type="match status" value="1"/>
</dbReference>
<dbReference type="InterPro" id="IPR010998">
    <property type="entry name" value="Integrase_recombinase_N"/>
</dbReference>
<evidence type="ECO:0000313" key="9">
    <source>
        <dbReference type="Proteomes" id="UP000295818"/>
    </source>
</evidence>
<name>A0ABY2BCU0_9ACTN</name>
<evidence type="ECO:0000313" key="8">
    <source>
        <dbReference type="EMBL" id="TCO16655.1"/>
    </source>
</evidence>
<dbReference type="InterPro" id="IPR000524">
    <property type="entry name" value="Tscrpt_reg_HTH_GntR"/>
</dbReference>
<dbReference type="EMBL" id="SLWM01000016">
    <property type="protein sequence ID" value="TCO16655.1"/>
    <property type="molecule type" value="Genomic_DNA"/>
</dbReference>
<accession>A0ABY2BCU0</accession>
<dbReference type="Pfam" id="PF00392">
    <property type="entry name" value="GntR"/>
    <property type="match status" value="1"/>
</dbReference>
<dbReference type="PROSITE" id="PS51898">
    <property type="entry name" value="TYR_RECOMBINASE"/>
    <property type="match status" value="1"/>
</dbReference>
<keyword evidence="2" id="KW-0805">Transcription regulation</keyword>
<dbReference type="InterPro" id="IPR002104">
    <property type="entry name" value="Integrase_catalytic"/>
</dbReference>
<dbReference type="Gene3D" id="1.10.443.10">
    <property type="entry name" value="Intergrase catalytic core"/>
    <property type="match status" value="1"/>
</dbReference>
<dbReference type="InterPro" id="IPR013762">
    <property type="entry name" value="Integrase-like_cat_sf"/>
</dbReference>
<reference evidence="8 9" key="1">
    <citation type="journal article" date="2015" name="Stand. Genomic Sci.">
        <title>Genomic Encyclopedia of Bacterial and Archaeal Type Strains, Phase III: the genomes of soil and plant-associated and newly described type strains.</title>
        <authorList>
            <person name="Whitman W.B."/>
            <person name="Woyke T."/>
            <person name="Klenk H.P."/>
            <person name="Zhou Y."/>
            <person name="Lilburn T.G."/>
            <person name="Beck B.J."/>
            <person name="De Vos P."/>
            <person name="Vandamme P."/>
            <person name="Eisen J.A."/>
            <person name="Garrity G."/>
            <person name="Hugenholtz P."/>
            <person name="Kyrpides N.C."/>
        </authorList>
    </citation>
    <scope>NUCLEOTIDE SEQUENCE [LARGE SCALE GENOMIC DNA]</scope>
    <source>
        <strain evidence="8 9">VKM Ac-2538</strain>
    </source>
</reference>
<keyword evidence="1" id="KW-0229">DNA integration</keyword>
<evidence type="ECO:0000259" key="7">
    <source>
        <dbReference type="PROSITE" id="PS51898"/>
    </source>
</evidence>
<evidence type="ECO:0000256" key="2">
    <source>
        <dbReference type="ARBA" id="ARBA00023015"/>
    </source>
</evidence>
<organism evidence="8 9">
    <name type="scientific">Kribbella orskensis</name>
    <dbReference type="NCBI Taxonomy" id="2512216"/>
    <lineage>
        <taxon>Bacteria</taxon>
        <taxon>Bacillati</taxon>
        <taxon>Actinomycetota</taxon>
        <taxon>Actinomycetes</taxon>
        <taxon>Propionibacteriales</taxon>
        <taxon>Kribbellaceae</taxon>
        <taxon>Kribbella</taxon>
    </lineage>
</organism>
<dbReference type="InterPro" id="IPR036390">
    <property type="entry name" value="WH_DNA-bd_sf"/>
</dbReference>
<dbReference type="Proteomes" id="UP000295818">
    <property type="component" value="Unassembled WGS sequence"/>
</dbReference>
<dbReference type="PANTHER" id="PTHR30349">
    <property type="entry name" value="PHAGE INTEGRASE-RELATED"/>
    <property type="match status" value="1"/>
</dbReference>
<evidence type="ECO:0000256" key="5">
    <source>
        <dbReference type="ARBA" id="ARBA00023172"/>
    </source>
</evidence>
<dbReference type="CDD" id="cd07377">
    <property type="entry name" value="WHTH_GntR"/>
    <property type="match status" value="1"/>
</dbReference>
<keyword evidence="4" id="KW-0804">Transcription</keyword>
<dbReference type="Pfam" id="PF00589">
    <property type="entry name" value="Phage_integrase"/>
    <property type="match status" value="1"/>
</dbReference>
<dbReference type="Gene3D" id="1.10.10.10">
    <property type="entry name" value="Winged helix-like DNA-binding domain superfamily/Winged helix DNA-binding domain"/>
    <property type="match status" value="1"/>
</dbReference>
<evidence type="ECO:0000256" key="3">
    <source>
        <dbReference type="ARBA" id="ARBA00023125"/>
    </source>
</evidence>
<sequence length="482" mass="54556">MGKRTSTQRRRGHIEPRANGTYRAIVSAGFDPFTGKRIVLKATAETEALAQIELTKLLRQVDEQKHPRGDLTVVDVINKWIAVADPKQARRTKVRRDQLVRDYIAPRFGNLKASKLTAEHLENYYALLQTCKSNVALRVNHRAASHLCEKLSNSSVRQIHFILTAAFKRAVKWGYLDASAPALAEPPAFEQGKPSPPEPEQLASCINEAWRDFGWGMFLWVTMMTAGRRGESCVLRWSDIDFRRGGAWIERAGDQYDGRVEETTTKTKQQKWVTFEEITLELLLLYRTYCEDQCARLGVELAPDAFLFSNEPNFSAPLKPNTATQRYARLARRNGLSSTKLQSIRQYSATELLGSGVNLRAVQNLLGHTKGSTTLNFYSAWLERNDRAGAEVLARSIPLPSYLNRKPRHAWEVLTAQLQEQIESGKFPIGTELPYARDLATEYQVSVGTVSRATAELRRLGYLEAKQYRRATVISQEPRSDE</sequence>
<keyword evidence="3" id="KW-0238">DNA-binding</keyword>
<feature type="domain" description="HTH gntR-type" evidence="6">
    <location>
        <begin position="408"/>
        <end position="477"/>
    </location>
</feature>
<dbReference type="Pfam" id="PF14659">
    <property type="entry name" value="Phage_int_SAM_3"/>
    <property type="match status" value="1"/>
</dbReference>
<evidence type="ECO:0000259" key="6">
    <source>
        <dbReference type="PROSITE" id="PS50949"/>
    </source>
</evidence>
<keyword evidence="5" id="KW-0233">DNA recombination</keyword>
<gene>
    <name evidence="8" type="ORF">EV644_11624</name>
</gene>
<dbReference type="SMART" id="SM00345">
    <property type="entry name" value="HTH_GNTR"/>
    <property type="match status" value="1"/>
</dbReference>
<dbReference type="Gene3D" id="1.10.150.130">
    <property type="match status" value="1"/>
</dbReference>
<dbReference type="InterPro" id="IPR050090">
    <property type="entry name" value="Tyrosine_recombinase_XerCD"/>
</dbReference>
<feature type="domain" description="Tyr recombinase" evidence="7">
    <location>
        <begin position="192"/>
        <end position="391"/>
    </location>
</feature>
<protein>
    <submittedName>
        <fullName evidence="8">Integrase-like protein</fullName>
    </submittedName>
</protein>